<dbReference type="InterPro" id="IPR003864">
    <property type="entry name" value="CSC1/OSCA1-like_7TM"/>
</dbReference>
<dbReference type="InterPro" id="IPR027815">
    <property type="entry name" value="CSC1/OSCA1-like_cyt"/>
</dbReference>
<evidence type="ECO:0000256" key="7">
    <source>
        <dbReference type="ARBA" id="ARBA00023065"/>
    </source>
</evidence>
<organism evidence="14 15">
    <name type="scientific">Linum tenue</name>
    <dbReference type="NCBI Taxonomy" id="586396"/>
    <lineage>
        <taxon>Eukaryota</taxon>
        <taxon>Viridiplantae</taxon>
        <taxon>Streptophyta</taxon>
        <taxon>Embryophyta</taxon>
        <taxon>Tracheophyta</taxon>
        <taxon>Spermatophyta</taxon>
        <taxon>Magnoliopsida</taxon>
        <taxon>eudicotyledons</taxon>
        <taxon>Gunneridae</taxon>
        <taxon>Pentapetalae</taxon>
        <taxon>rosids</taxon>
        <taxon>fabids</taxon>
        <taxon>Malpighiales</taxon>
        <taxon>Linaceae</taxon>
        <taxon>Linum</taxon>
    </lineage>
</organism>
<dbReference type="Proteomes" id="UP001154282">
    <property type="component" value="Unassembled WGS sequence"/>
</dbReference>
<evidence type="ECO:0000256" key="5">
    <source>
        <dbReference type="ARBA" id="ARBA00022837"/>
    </source>
</evidence>
<feature type="transmembrane region" description="Helical" evidence="10">
    <location>
        <begin position="346"/>
        <end position="373"/>
    </location>
</feature>
<proteinExistence type="inferred from homology"/>
<name>A0AAV0R071_9ROSI</name>
<keyword evidence="7" id="KW-0406">Ion transport</keyword>
<evidence type="ECO:0000259" key="13">
    <source>
        <dbReference type="Pfam" id="PF14703"/>
    </source>
</evidence>
<feature type="transmembrane region" description="Helical" evidence="10">
    <location>
        <begin position="101"/>
        <end position="121"/>
    </location>
</feature>
<evidence type="ECO:0000256" key="4">
    <source>
        <dbReference type="ARBA" id="ARBA00022692"/>
    </source>
</evidence>
<dbReference type="InterPro" id="IPR032880">
    <property type="entry name" value="CSC1/OSCA1-like_N"/>
</dbReference>
<evidence type="ECO:0000313" key="14">
    <source>
        <dbReference type="EMBL" id="CAI0550890.1"/>
    </source>
</evidence>
<dbReference type="Pfam" id="PF02714">
    <property type="entry name" value="RSN1_7TM"/>
    <property type="match status" value="1"/>
</dbReference>
<evidence type="ECO:0000256" key="2">
    <source>
        <dbReference type="ARBA" id="ARBA00007779"/>
    </source>
</evidence>
<evidence type="ECO:0008006" key="16">
    <source>
        <dbReference type="Google" id="ProtNLM"/>
    </source>
</evidence>
<evidence type="ECO:0000259" key="12">
    <source>
        <dbReference type="Pfam" id="PF13967"/>
    </source>
</evidence>
<evidence type="ECO:0000259" key="11">
    <source>
        <dbReference type="Pfam" id="PF02714"/>
    </source>
</evidence>
<dbReference type="PANTHER" id="PTHR13018:SF5">
    <property type="entry name" value="RE44586P"/>
    <property type="match status" value="1"/>
</dbReference>
<evidence type="ECO:0000256" key="3">
    <source>
        <dbReference type="ARBA" id="ARBA00022448"/>
    </source>
</evidence>
<evidence type="ECO:0000256" key="9">
    <source>
        <dbReference type="ARBA" id="ARBA00023303"/>
    </source>
</evidence>
<keyword evidence="4 10" id="KW-0812">Transmembrane</keyword>
<evidence type="ECO:0000256" key="6">
    <source>
        <dbReference type="ARBA" id="ARBA00022989"/>
    </source>
</evidence>
<keyword evidence="8 10" id="KW-0472">Membrane</keyword>
<gene>
    <name evidence="14" type="ORF">LITE_LOCUS45707</name>
</gene>
<reference evidence="14" key="1">
    <citation type="submission" date="2022-08" db="EMBL/GenBank/DDBJ databases">
        <authorList>
            <person name="Gutierrez-Valencia J."/>
        </authorList>
    </citation>
    <scope>NUCLEOTIDE SEQUENCE</scope>
</reference>
<dbReference type="Pfam" id="PF14703">
    <property type="entry name" value="PHM7_cyt"/>
    <property type="match status" value="1"/>
</dbReference>
<comment type="similarity">
    <text evidence="2">Belongs to the CSC1 (TC 1.A.17) family.</text>
</comment>
<evidence type="ECO:0000313" key="15">
    <source>
        <dbReference type="Proteomes" id="UP001154282"/>
    </source>
</evidence>
<dbReference type="EMBL" id="CAMGYJ010000010">
    <property type="protein sequence ID" value="CAI0550890.1"/>
    <property type="molecule type" value="Genomic_DNA"/>
</dbReference>
<evidence type="ECO:0000256" key="1">
    <source>
        <dbReference type="ARBA" id="ARBA00004141"/>
    </source>
</evidence>
<protein>
    <recommendedName>
        <fullName evidence="16">CSC1-like protein At3g21620</fullName>
    </recommendedName>
</protein>
<dbReference type="AlphaFoldDB" id="A0AAV0R071"/>
<evidence type="ECO:0000256" key="8">
    <source>
        <dbReference type="ARBA" id="ARBA00023136"/>
    </source>
</evidence>
<comment type="subcellular location">
    <subcellularLocation>
        <location evidence="1">Membrane</location>
        <topology evidence="1">Multi-pass membrane protein</topology>
    </subcellularLocation>
</comment>
<dbReference type="GO" id="GO:0005886">
    <property type="term" value="C:plasma membrane"/>
    <property type="evidence" value="ECO:0007669"/>
    <property type="project" value="TreeGrafter"/>
</dbReference>
<dbReference type="Pfam" id="PF13967">
    <property type="entry name" value="RSN1_TM"/>
    <property type="match status" value="1"/>
</dbReference>
<feature type="transmembrane region" description="Helical" evidence="10">
    <location>
        <begin position="12"/>
        <end position="30"/>
    </location>
</feature>
<dbReference type="PANTHER" id="PTHR13018">
    <property type="entry name" value="PROBABLE MEMBRANE PROTEIN DUF221-RELATED"/>
    <property type="match status" value="1"/>
</dbReference>
<dbReference type="GO" id="GO:0005227">
    <property type="term" value="F:calcium-activated cation channel activity"/>
    <property type="evidence" value="ECO:0007669"/>
    <property type="project" value="InterPro"/>
</dbReference>
<keyword evidence="6 10" id="KW-1133">Transmembrane helix</keyword>
<feature type="transmembrane region" description="Helical" evidence="10">
    <location>
        <begin position="394"/>
        <end position="413"/>
    </location>
</feature>
<sequence>MATISDIGVSAGINILSAFVFLIVFAVLRVQPWNDRVYFPKWYLKGLRTSPTGSGTLVGKVVNLDFRSYLKFLNWMPEALRMPEPELIDHAGLDSVVYLRIYLLGLKIFVPIAILAFSILVPVNWTNNTLEKTDLTFSDLDKLSISNIPLGSPRFWTHLVMAYVFTFWTCFVLKREYATVASMRLHFLASEHRRPDQFTVVYNANKFSSLVVEKKKCQNWLDYYQIKFSRNPSTKPTTKTGFLGICGARVDAIDHYTSEIEKISGEQSRNPTEWLTEWAPEPRDVYWDNLAIPYVSLAIRRLVIGVAFFFLTFFFMIPILFVQSLANIEGIEKAVPFLKPIIEMKVIKSVIQGFLPGLALKLFLIFLPAILMMMSKFEGFISLSTLERRSATRYYIFQFINVFLGSIITGTAFQQLDNFIHQSATEIPKTVGVSIPMKATFFITYIMVDGWAGVAGEILRLKPLVIYHLKNWFLVKIEKDREEAMDPGTIGFNTGEP</sequence>
<evidence type="ECO:0000256" key="10">
    <source>
        <dbReference type="SAM" id="Phobius"/>
    </source>
</evidence>
<feature type="domain" description="CSC1/OSCA1-like 7TM region" evidence="11">
    <location>
        <begin position="300"/>
        <end position="495"/>
    </location>
</feature>
<dbReference type="InterPro" id="IPR045122">
    <property type="entry name" value="Csc1-like"/>
</dbReference>
<feature type="transmembrane region" description="Helical" evidence="10">
    <location>
        <begin position="302"/>
        <end position="326"/>
    </location>
</feature>
<keyword evidence="15" id="KW-1185">Reference proteome</keyword>
<keyword evidence="9" id="KW-0407">Ion channel</keyword>
<feature type="domain" description="CSC1/OSCA1-like N-terminal transmembrane" evidence="12">
    <location>
        <begin position="7"/>
        <end position="176"/>
    </location>
</feature>
<accession>A0AAV0R071</accession>
<keyword evidence="3" id="KW-0813">Transport</keyword>
<feature type="domain" description="CSC1/OSCA1-like cytosolic" evidence="13">
    <location>
        <begin position="196"/>
        <end position="266"/>
    </location>
</feature>
<keyword evidence="5" id="KW-0106">Calcium</keyword>
<comment type="caution">
    <text evidence="14">The sequence shown here is derived from an EMBL/GenBank/DDBJ whole genome shotgun (WGS) entry which is preliminary data.</text>
</comment>